<evidence type="ECO:0000256" key="10">
    <source>
        <dbReference type="ARBA" id="ARBA00022827"/>
    </source>
</evidence>
<dbReference type="GO" id="GO:0009331">
    <property type="term" value="C:glycerol-3-phosphate dehydrogenase (FAD) complex"/>
    <property type="evidence" value="ECO:0007669"/>
    <property type="project" value="InterPro"/>
</dbReference>
<evidence type="ECO:0000259" key="15">
    <source>
        <dbReference type="Pfam" id="PF04324"/>
    </source>
</evidence>
<keyword evidence="10" id="KW-0274">FAD</keyword>
<evidence type="ECO:0000313" key="16">
    <source>
        <dbReference type="EMBL" id="SEJ96737.1"/>
    </source>
</evidence>
<dbReference type="InterPro" id="IPR006076">
    <property type="entry name" value="FAD-dep_OxRdtase"/>
</dbReference>
<sequence length="535" mass="59002">MEKATVVVIGGGATGVGILRDLAMRGVDVLLLEKLDMVNGTSSRYHGLLHSGARYAVKDQEAARECIEENSILRKIGKSCVEATEGLFIRLPEDDVDFEGKWVDGCKKSGITAIPITPQEAWQLEPNLSHQIIAAYRVPDAAIDGFRMAWQNIDSAARYGGRVKTYTEVIRIVSENGKVIGLDVRNYFTKQTYFIACDFVVNAAGPWSGQIAALAGLDVNVQPDKGTLIAFNQRISSRIVNRLHVPSDGDIFVPHGSITILGTTSMSVKDPEDTSSSFHEIESLLQIGEKTFENLRKYRVLRAFAGSRPLYSASGGKGRGASRGFVILDHSEDGLDGFMTITGGKFTTYRLMAEKMTDIVCQKLQVTTPCRTAEEALVPEVTEAVKTKARKYFPAYGTELAADRLGADRFKRVVERLEKNPEERQLICECENVTLAEIEEVITEGTSFTLSDIRRKTRMGMGTCQGNFCSLRSVGILSRTENIDQKQQSLQQLQEFLQARWKGIRPVLWGNALRETEMARGIYGVGLNVNGGSPK</sequence>
<dbReference type="GO" id="GO:0050660">
    <property type="term" value="F:flavin adenine dinucleotide binding"/>
    <property type="evidence" value="ECO:0007669"/>
    <property type="project" value="InterPro"/>
</dbReference>
<dbReference type="InterPro" id="IPR017752">
    <property type="entry name" value="G3P_DH_GlpA_su"/>
</dbReference>
<dbReference type="UniPathway" id="UPA00618">
    <property type="reaction ID" value="UER00673"/>
</dbReference>
<evidence type="ECO:0000256" key="9">
    <source>
        <dbReference type="ARBA" id="ARBA00022630"/>
    </source>
</evidence>
<dbReference type="GO" id="GO:0010181">
    <property type="term" value="F:FMN binding"/>
    <property type="evidence" value="ECO:0007669"/>
    <property type="project" value="InterPro"/>
</dbReference>
<dbReference type="PRINTS" id="PR01001">
    <property type="entry name" value="FADG3PDH"/>
</dbReference>
<comment type="subunit">
    <text evidence="6">Composed of a catalytic GlpA/B dimer and of membrane bound GlpC.</text>
</comment>
<evidence type="ECO:0000256" key="3">
    <source>
        <dbReference type="ARBA" id="ARBA00004202"/>
    </source>
</evidence>
<comment type="pathway">
    <text evidence="4">Polyol metabolism; glycerol degradation via glycerol kinase pathway; glycerone phosphate from sn-glycerol 3-phosphate (anaerobic route): step 1/1.</text>
</comment>
<keyword evidence="8" id="KW-1003">Cell membrane</keyword>
<dbReference type="NCBIfam" id="NF008313">
    <property type="entry name" value="PRK11101.1"/>
    <property type="match status" value="1"/>
</dbReference>
<dbReference type="Pfam" id="PF01266">
    <property type="entry name" value="DAO"/>
    <property type="match status" value="1"/>
</dbReference>
<dbReference type="PROSITE" id="PS00978">
    <property type="entry name" value="FAD_G3PDH_2"/>
    <property type="match status" value="1"/>
</dbReference>
<keyword evidence="11" id="KW-0560">Oxidoreductase</keyword>
<dbReference type="GO" id="GO:0019563">
    <property type="term" value="P:glycerol catabolic process"/>
    <property type="evidence" value="ECO:0007669"/>
    <property type="project" value="UniProtKB-UniPathway"/>
</dbReference>
<dbReference type="STRING" id="84035.SAMN05660742_1319"/>
<evidence type="ECO:0000256" key="8">
    <source>
        <dbReference type="ARBA" id="ARBA00022475"/>
    </source>
</evidence>
<evidence type="ECO:0000256" key="7">
    <source>
        <dbReference type="ARBA" id="ARBA00013029"/>
    </source>
</evidence>
<dbReference type="SUPFAM" id="SSF54373">
    <property type="entry name" value="FAD-linked reductases, C-terminal domain"/>
    <property type="match status" value="1"/>
</dbReference>
<evidence type="ECO:0000256" key="6">
    <source>
        <dbReference type="ARBA" id="ARBA00011331"/>
    </source>
</evidence>
<keyword evidence="9" id="KW-0285">Flavoprotein</keyword>
<evidence type="ECO:0000256" key="11">
    <source>
        <dbReference type="ARBA" id="ARBA00023002"/>
    </source>
</evidence>
<dbReference type="InterPro" id="IPR000447">
    <property type="entry name" value="G3P_DH_FAD-dep"/>
</dbReference>
<keyword evidence="12" id="KW-0472">Membrane</keyword>
<comment type="similarity">
    <text evidence="5">Belongs to the FAD-dependent glycerol-3-phosphate dehydrogenase family.</text>
</comment>
<protein>
    <recommendedName>
        <fullName evidence="7">glycerol-3-phosphate dehydrogenase</fullName>
        <ecNumber evidence="7">1.1.5.3</ecNumber>
    </recommendedName>
</protein>
<evidence type="ECO:0000256" key="13">
    <source>
        <dbReference type="ARBA" id="ARBA00049055"/>
    </source>
</evidence>
<dbReference type="Gene3D" id="3.50.50.60">
    <property type="entry name" value="FAD/NAD(P)-binding domain"/>
    <property type="match status" value="3"/>
</dbReference>
<gene>
    <name evidence="16" type="ORF">SAMN05660742_1319</name>
</gene>
<evidence type="ECO:0000313" key="17">
    <source>
        <dbReference type="Proteomes" id="UP000199662"/>
    </source>
</evidence>
<name>A0A1H7D7B7_9FIRM</name>
<reference evidence="17" key="1">
    <citation type="submission" date="2016-10" db="EMBL/GenBank/DDBJ databases">
        <authorList>
            <person name="Varghese N."/>
            <person name="Submissions S."/>
        </authorList>
    </citation>
    <scope>NUCLEOTIDE SEQUENCE [LARGE SCALE GENOMIC DNA]</scope>
    <source>
        <strain evidence="17">DSM 2179</strain>
    </source>
</reference>
<dbReference type="EC" id="1.1.5.3" evidence="7"/>
<dbReference type="Proteomes" id="UP000199662">
    <property type="component" value="Unassembled WGS sequence"/>
</dbReference>
<dbReference type="Pfam" id="PF04324">
    <property type="entry name" value="Fer2_BFD"/>
    <property type="match status" value="1"/>
</dbReference>
<dbReference type="InterPro" id="IPR041854">
    <property type="entry name" value="BFD-like_2Fe2S-bd_dom_sf"/>
</dbReference>
<dbReference type="Gene3D" id="1.10.10.1100">
    <property type="entry name" value="BFD-like [2Fe-2S]-binding domain"/>
    <property type="match status" value="1"/>
</dbReference>
<dbReference type="NCBIfam" id="TIGR03377">
    <property type="entry name" value="glycerol3P_GlpA"/>
    <property type="match status" value="1"/>
</dbReference>
<comment type="cofactor">
    <cofactor evidence="1">
        <name>FMN</name>
        <dbReference type="ChEBI" id="CHEBI:58210"/>
    </cofactor>
</comment>
<dbReference type="PANTHER" id="PTHR11985:SF15">
    <property type="entry name" value="GLYCEROL-3-PHOSPHATE DEHYDROGENASE, MITOCHONDRIAL"/>
    <property type="match status" value="1"/>
</dbReference>
<dbReference type="PANTHER" id="PTHR11985">
    <property type="entry name" value="GLYCEROL-3-PHOSPHATE DEHYDROGENASE"/>
    <property type="match status" value="1"/>
</dbReference>
<organism evidence="16 17">
    <name type="scientific">Propionispira arboris</name>
    <dbReference type="NCBI Taxonomy" id="84035"/>
    <lineage>
        <taxon>Bacteria</taxon>
        <taxon>Bacillati</taxon>
        <taxon>Bacillota</taxon>
        <taxon>Negativicutes</taxon>
        <taxon>Selenomonadales</taxon>
        <taxon>Selenomonadaceae</taxon>
        <taxon>Propionispira</taxon>
    </lineage>
</organism>
<dbReference type="GO" id="GO:0005886">
    <property type="term" value="C:plasma membrane"/>
    <property type="evidence" value="ECO:0007669"/>
    <property type="project" value="UniProtKB-SubCell"/>
</dbReference>
<evidence type="ECO:0000256" key="1">
    <source>
        <dbReference type="ARBA" id="ARBA00001917"/>
    </source>
</evidence>
<comment type="catalytic activity">
    <reaction evidence="13">
        <text>a quinone + sn-glycerol 3-phosphate = dihydroxyacetone phosphate + a quinol</text>
        <dbReference type="Rhea" id="RHEA:18977"/>
        <dbReference type="ChEBI" id="CHEBI:24646"/>
        <dbReference type="ChEBI" id="CHEBI:57597"/>
        <dbReference type="ChEBI" id="CHEBI:57642"/>
        <dbReference type="ChEBI" id="CHEBI:132124"/>
        <dbReference type="EC" id="1.1.5.3"/>
    </reaction>
</comment>
<dbReference type="InterPro" id="IPR036188">
    <property type="entry name" value="FAD/NAD-bd_sf"/>
</dbReference>
<feature type="domain" description="FAD dependent oxidoreductase" evidence="14">
    <location>
        <begin position="6"/>
        <end position="349"/>
    </location>
</feature>
<proteinExistence type="inferred from homology"/>
<evidence type="ECO:0000256" key="2">
    <source>
        <dbReference type="ARBA" id="ARBA00001974"/>
    </source>
</evidence>
<evidence type="ECO:0000256" key="5">
    <source>
        <dbReference type="ARBA" id="ARBA00007330"/>
    </source>
</evidence>
<evidence type="ECO:0000256" key="4">
    <source>
        <dbReference type="ARBA" id="ARBA00005157"/>
    </source>
</evidence>
<evidence type="ECO:0000259" key="14">
    <source>
        <dbReference type="Pfam" id="PF01266"/>
    </source>
</evidence>
<dbReference type="SUPFAM" id="SSF51905">
    <property type="entry name" value="FAD/NAD(P)-binding domain"/>
    <property type="match status" value="1"/>
</dbReference>
<dbReference type="EMBL" id="FNZK01000031">
    <property type="protein sequence ID" value="SEJ96737.1"/>
    <property type="molecule type" value="Genomic_DNA"/>
</dbReference>
<dbReference type="CDD" id="cd19946">
    <property type="entry name" value="GlpA-like_Fer2_BFD-like"/>
    <property type="match status" value="1"/>
</dbReference>
<accession>A0A1H7D7B7</accession>
<feature type="domain" description="BFD-like [2Fe-2S]-binding" evidence="15">
    <location>
        <begin position="426"/>
        <end position="476"/>
    </location>
</feature>
<dbReference type="InterPro" id="IPR007419">
    <property type="entry name" value="BFD-like_2Fe2S-bd_dom"/>
</dbReference>
<dbReference type="RefSeq" id="WP_091835865.1">
    <property type="nucleotide sequence ID" value="NZ_FNZK01000031.1"/>
</dbReference>
<dbReference type="GO" id="GO:0006072">
    <property type="term" value="P:glycerol-3-phosphate metabolic process"/>
    <property type="evidence" value="ECO:0007669"/>
    <property type="project" value="InterPro"/>
</dbReference>
<dbReference type="AlphaFoldDB" id="A0A1H7D7B7"/>
<comment type="cofactor">
    <cofactor evidence="2">
        <name>FAD</name>
        <dbReference type="ChEBI" id="CHEBI:57692"/>
    </cofactor>
</comment>
<evidence type="ECO:0000256" key="12">
    <source>
        <dbReference type="ARBA" id="ARBA00023136"/>
    </source>
</evidence>
<dbReference type="GO" id="GO:0004368">
    <property type="term" value="F:glycerol-3-phosphate dehydrogenase (quinone) activity"/>
    <property type="evidence" value="ECO:0007669"/>
    <property type="project" value="UniProtKB-EC"/>
</dbReference>
<keyword evidence="17" id="KW-1185">Reference proteome</keyword>
<comment type="subcellular location">
    <subcellularLocation>
        <location evidence="3">Cell membrane</location>
        <topology evidence="3">Peripheral membrane protein</topology>
    </subcellularLocation>
</comment>